<evidence type="ECO:0000256" key="3">
    <source>
        <dbReference type="ARBA" id="ARBA00022723"/>
    </source>
</evidence>
<dbReference type="PRINTS" id="PR00463">
    <property type="entry name" value="EP450I"/>
</dbReference>
<name>A0A3D8RG55_9HELO</name>
<accession>A0A3D8RG55</accession>
<dbReference type="Proteomes" id="UP000256645">
    <property type="component" value="Unassembled WGS sequence"/>
</dbReference>
<dbReference type="InterPro" id="IPR001128">
    <property type="entry name" value="Cyt_P450"/>
</dbReference>
<keyword evidence="5" id="KW-0408">Iron</keyword>
<dbReference type="PANTHER" id="PTHR24305">
    <property type="entry name" value="CYTOCHROME P450"/>
    <property type="match status" value="1"/>
</dbReference>
<dbReference type="GO" id="GO:0016705">
    <property type="term" value="F:oxidoreductase activity, acting on paired donors, with incorporation or reduction of molecular oxygen"/>
    <property type="evidence" value="ECO:0007669"/>
    <property type="project" value="InterPro"/>
</dbReference>
<dbReference type="AlphaFoldDB" id="A0A3D8RG55"/>
<organism evidence="7 8">
    <name type="scientific">Coleophoma cylindrospora</name>
    <dbReference type="NCBI Taxonomy" id="1849047"/>
    <lineage>
        <taxon>Eukaryota</taxon>
        <taxon>Fungi</taxon>
        <taxon>Dikarya</taxon>
        <taxon>Ascomycota</taxon>
        <taxon>Pezizomycotina</taxon>
        <taxon>Leotiomycetes</taxon>
        <taxon>Helotiales</taxon>
        <taxon>Dermateaceae</taxon>
        <taxon>Coleophoma</taxon>
    </lineage>
</organism>
<proteinExistence type="inferred from homology"/>
<dbReference type="Pfam" id="PF00067">
    <property type="entry name" value="p450"/>
    <property type="match status" value="1"/>
</dbReference>
<dbReference type="OrthoDB" id="3945418at2759"/>
<dbReference type="EMBL" id="PDLM01000007">
    <property type="protein sequence ID" value="RDW72940.1"/>
    <property type="molecule type" value="Genomic_DNA"/>
</dbReference>
<dbReference type="STRING" id="1849047.A0A3D8RG55"/>
<keyword evidence="8" id="KW-1185">Reference proteome</keyword>
<sequence length="396" mass="44647">MVTYPDLIPGPIVRITPFELHVEDSNYWDEFYSRSSRYDKYEWMAGRFGANTMTFTTASSELHALRRAPPNSMFSKRSIAMFEPTIQDKVEIMCKGIASSVRSPDGVLVLSDAFSAYVGDVITDYCFGFSYNHLESPGFRENFHAAFVTISGFEHLALHFPMMHPIMNGLPNSVVEAMNPDLHMILKVQKDLRVQIANIMNKESKVEPKHPTIFYELLKSNLPPQEKSINRLGDEAQMFIGAGLETTSWALTATSFQLLSNPEALAKLRAELEEAMPNPSKILDSRSLEKLPYLTACIQKAHAFHMEYPLEIRGSLQKNRCGTLLQLEEEQGHALASSNLAYAELYLALATVFRRFQFELYDTDVSDIELAHDFFLPTPKLDSKGVRVKVKSVASG</sequence>
<dbReference type="InterPro" id="IPR002401">
    <property type="entry name" value="Cyt_P450_E_grp-I"/>
</dbReference>
<keyword evidence="6" id="KW-0503">Monooxygenase</keyword>
<gene>
    <name evidence="7" type="ORF">BP6252_06847</name>
</gene>
<comment type="similarity">
    <text evidence="2">Belongs to the cytochrome P450 family.</text>
</comment>
<dbReference type="InterPro" id="IPR036396">
    <property type="entry name" value="Cyt_P450_sf"/>
</dbReference>
<dbReference type="GO" id="GO:0005506">
    <property type="term" value="F:iron ion binding"/>
    <property type="evidence" value="ECO:0007669"/>
    <property type="project" value="InterPro"/>
</dbReference>
<keyword evidence="4" id="KW-0560">Oxidoreductase</keyword>
<dbReference type="InterPro" id="IPR050121">
    <property type="entry name" value="Cytochrome_P450_monoxygenase"/>
</dbReference>
<comment type="caution">
    <text evidence="7">The sequence shown here is derived from an EMBL/GenBank/DDBJ whole genome shotgun (WGS) entry which is preliminary data.</text>
</comment>
<dbReference type="GO" id="GO:0004497">
    <property type="term" value="F:monooxygenase activity"/>
    <property type="evidence" value="ECO:0007669"/>
    <property type="project" value="UniProtKB-KW"/>
</dbReference>
<reference evidence="7 8" key="1">
    <citation type="journal article" date="2018" name="IMA Fungus">
        <title>IMA Genome-F 9: Draft genome sequence of Annulohypoxylon stygium, Aspergillus mulundensis, Berkeleyomyces basicola (syn. Thielaviopsis basicola), Ceratocystis smalleyi, two Cercospora beticola strains, Coleophoma cylindrospora, Fusarium fracticaudum, Phialophora cf. hyalina, and Morchella septimelata.</title>
        <authorList>
            <person name="Wingfield B.D."/>
            <person name="Bills G.F."/>
            <person name="Dong Y."/>
            <person name="Huang W."/>
            <person name="Nel W.J."/>
            <person name="Swalarsk-Parry B.S."/>
            <person name="Vaghefi N."/>
            <person name="Wilken P.M."/>
            <person name="An Z."/>
            <person name="de Beer Z.W."/>
            <person name="De Vos L."/>
            <person name="Chen L."/>
            <person name="Duong T.A."/>
            <person name="Gao Y."/>
            <person name="Hammerbacher A."/>
            <person name="Kikkert J.R."/>
            <person name="Li Y."/>
            <person name="Li H."/>
            <person name="Li K."/>
            <person name="Li Q."/>
            <person name="Liu X."/>
            <person name="Ma X."/>
            <person name="Naidoo K."/>
            <person name="Pethybridge S.J."/>
            <person name="Sun J."/>
            <person name="Steenkamp E.T."/>
            <person name="van der Nest M.A."/>
            <person name="van Wyk S."/>
            <person name="Wingfield M.J."/>
            <person name="Xiong C."/>
            <person name="Yue Q."/>
            <person name="Zhang X."/>
        </authorList>
    </citation>
    <scope>NUCLEOTIDE SEQUENCE [LARGE SCALE GENOMIC DNA]</scope>
    <source>
        <strain evidence="7 8">BP6252</strain>
    </source>
</reference>
<dbReference type="Gene3D" id="1.10.630.10">
    <property type="entry name" value="Cytochrome P450"/>
    <property type="match status" value="1"/>
</dbReference>
<dbReference type="GO" id="GO:0020037">
    <property type="term" value="F:heme binding"/>
    <property type="evidence" value="ECO:0007669"/>
    <property type="project" value="InterPro"/>
</dbReference>
<dbReference type="SUPFAM" id="SSF48264">
    <property type="entry name" value="Cytochrome P450"/>
    <property type="match status" value="1"/>
</dbReference>
<evidence type="ECO:0000256" key="5">
    <source>
        <dbReference type="ARBA" id="ARBA00023004"/>
    </source>
</evidence>
<dbReference type="CDD" id="cd11062">
    <property type="entry name" value="CYP58-like"/>
    <property type="match status" value="1"/>
</dbReference>
<evidence type="ECO:0000256" key="2">
    <source>
        <dbReference type="ARBA" id="ARBA00010617"/>
    </source>
</evidence>
<comment type="cofactor">
    <cofactor evidence="1">
        <name>heme</name>
        <dbReference type="ChEBI" id="CHEBI:30413"/>
    </cofactor>
</comment>
<protein>
    <recommendedName>
        <fullName evidence="9">Cytochrome P450</fullName>
    </recommendedName>
</protein>
<evidence type="ECO:0000313" key="8">
    <source>
        <dbReference type="Proteomes" id="UP000256645"/>
    </source>
</evidence>
<evidence type="ECO:0000256" key="6">
    <source>
        <dbReference type="ARBA" id="ARBA00023033"/>
    </source>
</evidence>
<evidence type="ECO:0000256" key="4">
    <source>
        <dbReference type="ARBA" id="ARBA00023002"/>
    </source>
</evidence>
<keyword evidence="3" id="KW-0479">Metal-binding</keyword>
<evidence type="ECO:0000256" key="1">
    <source>
        <dbReference type="ARBA" id="ARBA00001971"/>
    </source>
</evidence>
<dbReference type="PANTHER" id="PTHR24305:SF157">
    <property type="entry name" value="N-ACETYLTRYPTOPHAN 6-HYDROXYLASE IVOC-RELATED"/>
    <property type="match status" value="1"/>
</dbReference>
<evidence type="ECO:0008006" key="9">
    <source>
        <dbReference type="Google" id="ProtNLM"/>
    </source>
</evidence>
<evidence type="ECO:0000313" key="7">
    <source>
        <dbReference type="EMBL" id="RDW72940.1"/>
    </source>
</evidence>